<gene>
    <name evidence="1" type="ORF">SAMN05192539_104855</name>
</gene>
<evidence type="ECO:0000313" key="1">
    <source>
        <dbReference type="EMBL" id="SEK10647.1"/>
    </source>
</evidence>
<dbReference type="AlphaFoldDB" id="A0A1H7EC69"/>
<organism evidence="1 2">
    <name type="scientific">Paraburkholderia diazotrophica</name>
    <dbReference type="NCBI Taxonomy" id="667676"/>
    <lineage>
        <taxon>Bacteria</taxon>
        <taxon>Pseudomonadati</taxon>
        <taxon>Pseudomonadota</taxon>
        <taxon>Betaproteobacteria</taxon>
        <taxon>Burkholderiales</taxon>
        <taxon>Burkholderiaceae</taxon>
        <taxon>Paraburkholderia</taxon>
    </lineage>
</organism>
<accession>A0A1H7EC69</accession>
<keyword evidence="2" id="KW-1185">Reference proteome</keyword>
<evidence type="ECO:0000313" key="2">
    <source>
        <dbReference type="Proteomes" id="UP000198866"/>
    </source>
</evidence>
<proteinExistence type="predicted"/>
<dbReference type="Proteomes" id="UP000198866">
    <property type="component" value="Unassembled WGS sequence"/>
</dbReference>
<dbReference type="EMBL" id="FNYE01000048">
    <property type="protein sequence ID" value="SEK10647.1"/>
    <property type="molecule type" value="Genomic_DNA"/>
</dbReference>
<protein>
    <submittedName>
        <fullName evidence="1">Uncharacterized protein</fullName>
    </submittedName>
</protein>
<name>A0A1H7EC69_9BURK</name>
<sequence>MIRGSNARDAAIIRKTTSANTVAPIEGLDYAIPTIFATGITMFVQIVRRLND</sequence>
<reference evidence="2" key="1">
    <citation type="submission" date="2016-10" db="EMBL/GenBank/DDBJ databases">
        <authorList>
            <person name="Varghese N."/>
            <person name="Submissions S."/>
        </authorList>
    </citation>
    <scope>NUCLEOTIDE SEQUENCE [LARGE SCALE GENOMIC DNA]</scope>
    <source>
        <strain evidence="2">LMG 26031</strain>
    </source>
</reference>